<evidence type="ECO:0000313" key="3">
    <source>
        <dbReference type="Proteomes" id="UP000282977"/>
    </source>
</evidence>
<dbReference type="OrthoDB" id="2955631at2"/>
<feature type="transmembrane region" description="Helical" evidence="1">
    <location>
        <begin position="63"/>
        <end position="88"/>
    </location>
</feature>
<dbReference type="EMBL" id="RZUL01000006">
    <property type="protein sequence ID" value="RVT39619.1"/>
    <property type="molecule type" value="Genomic_DNA"/>
</dbReference>
<feature type="transmembrane region" description="Helical" evidence="1">
    <location>
        <begin position="140"/>
        <end position="165"/>
    </location>
</feature>
<dbReference type="InterPro" id="IPR018723">
    <property type="entry name" value="DUF2254_membrane"/>
</dbReference>
<evidence type="ECO:0000256" key="1">
    <source>
        <dbReference type="SAM" id="Phobius"/>
    </source>
</evidence>
<dbReference type="AlphaFoldDB" id="A0A437J4U3"/>
<feature type="transmembrane region" description="Helical" evidence="1">
    <location>
        <begin position="109"/>
        <end position="128"/>
    </location>
</feature>
<keyword evidence="3" id="KW-1185">Reference proteome</keyword>
<reference evidence="2 3" key="1">
    <citation type="submission" date="2019-01" db="EMBL/GenBank/DDBJ databases">
        <authorList>
            <person name="Chen W.-M."/>
        </authorList>
    </citation>
    <scope>NUCLEOTIDE SEQUENCE [LARGE SCALE GENOMIC DNA]</scope>
    <source>
        <strain evidence="2 3">TLA-22</strain>
    </source>
</reference>
<dbReference type="Proteomes" id="UP000282977">
    <property type="component" value="Unassembled WGS sequence"/>
</dbReference>
<sequence length="470" mass="50949">MRARFLKFSANLRESYWFVPSLMAAGAMLLASLMVYVDSHFGSGWMDGLPWLYAARPDGARSLLSAVGGSMIGVAGTTFSVTIAAVVYASGQYGPRLLSNFMADKGNQVTLGTFIATFLYSMLVLRTIRSPGENGAGAEAFVPQLALGVAVLLVLGSVAVLIYFIHHVPQRIHINSVIEEVGERLIREIDNRFPVFIGAPLDDQAGEDESPVPSALRDDDVAAHEARVAIRSKDTGYIQVVDDGTLLATAQDLDLVLRLQYQPGDFAHRGSVLLEAWPAEKCDEHAIARLRGAFAMGSRRTPLQDLRFLIDELVEIAARALSPGVNDPFTANSCLDWLAAALADLVRRELPSRLRADEEGALRVIARPMSFALLTDRAFGALAQYASADMIAGRRFLNAVGDVALSCEAPSRLAVLRAQVLDFKALAEANLKGANRRSVCDRADDLLRALDDPAFRRHLRDGNTWLGGTA</sequence>
<comment type="caution">
    <text evidence="2">The sequence shown here is derived from an EMBL/GenBank/DDBJ whole genome shotgun (WGS) entry which is preliminary data.</text>
</comment>
<protein>
    <submittedName>
        <fullName evidence="2">DUF2254 domain-containing protein</fullName>
    </submittedName>
</protein>
<dbReference type="RefSeq" id="WP_127691695.1">
    <property type="nucleotide sequence ID" value="NZ_RZUL01000006.1"/>
</dbReference>
<keyword evidence="1" id="KW-1133">Transmembrane helix</keyword>
<proteinExistence type="predicted"/>
<keyword evidence="1" id="KW-0472">Membrane</keyword>
<name>A0A437J4U3_9SPHN</name>
<dbReference type="Pfam" id="PF10011">
    <property type="entry name" value="DUF2254"/>
    <property type="match status" value="1"/>
</dbReference>
<evidence type="ECO:0000313" key="2">
    <source>
        <dbReference type="EMBL" id="RVT39619.1"/>
    </source>
</evidence>
<keyword evidence="1" id="KW-0812">Transmembrane</keyword>
<organism evidence="2 3">
    <name type="scientific">Sphingobium algorifonticola</name>
    <dbReference type="NCBI Taxonomy" id="2008318"/>
    <lineage>
        <taxon>Bacteria</taxon>
        <taxon>Pseudomonadati</taxon>
        <taxon>Pseudomonadota</taxon>
        <taxon>Alphaproteobacteria</taxon>
        <taxon>Sphingomonadales</taxon>
        <taxon>Sphingomonadaceae</taxon>
        <taxon>Sphingobium</taxon>
    </lineage>
</organism>
<feature type="transmembrane region" description="Helical" evidence="1">
    <location>
        <begin position="16"/>
        <end position="37"/>
    </location>
</feature>
<gene>
    <name evidence="2" type="ORF">ENE74_14765</name>
</gene>
<accession>A0A437J4U3</accession>